<dbReference type="EC" id="4.2.1.1" evidence="2"/>
<dbReference type="PANTHER" id="PTHR18952">
    <property type="entry name" value="CARBONIC ANHYDRASE"/>
    <property type="match status" value="1"/>
</dbReference>
<dbReference type="InterPro" id="IPR001148">
    <property type="entry name" value="CA_dom"/>
</dbReference>
<dbReference type="Pfam" id="PF00194">
    <property type="entry name" value="Carb_anhydrase"/>
    <property type="match status" value="1"/>
</dbReference>
<sequence length="303" mass="33545">MIRDTEATVGDTWGSKYVDCKGKSQSPLHLRFLQSTYKQMESISFFNYDDDISLDVTIMGDNLAVYGGPLHVEYTFVQGVLHFGTGSGQGAEHHIDEQSNVAELQLIHYTETNIPIKCFKDANGLLVLVILFKEAEKNNSALSAFMTAVSELHGLSDTSPRTTLKFPMSNFMPSTTENYYIYSGSLTFPPCTERVINVVLGRSVDIGKEQVHTHTPHSHAHEGTRPDGAAQTQVAAEDTAVVPRRTRRWNIRKLIQPATGAESRTVYRNFRFMTRQGAPRSSPTPATLVALISAQLLVFSAGF</sequence>
<evidence type="ECO:0000256" key="6">
    <source>
        <dbReference type="ARBA" id="ARBA00048348"/>
    </source>
</evidence>
<dbReference type="Gene3D" id="3.10.200.10">
    <property type="entry name" value="Alpha carbonic anhydrase"/>
    <property type="match status" value="1"/>
</dbReference>
<dbReference type="InterPro" id="IPR036398">
    <property type="entry name" value="CA_dom_sf"/>
</dbReference>
<name>A0A9J6GDR3_HAELO</name>
<accession>A0A9J6GDR3</accession>
<dbReference type="OMA" id="AEHHIDE"/>
<comment type="catalytic activity">
    <reaction evidence="6">
        <text>hydrogencarbonate + H(+) = CO2 + H2O</text>
        <dbReference type="Rhea" id="RHEA:10748"/>
        <dbReference type="ChEBI" id="CHEBI:15377"/>
        <dbReference type="ChEBI" id="CHEBI:15378"/>
        <dbReference type="ChEBI" id="CHEBI:16526"/>
        <dbReference type="ChEBI" id="CHEBI:17544"/>
        <dbReference type="EC" id="4.2.1.1"/>
    </reaction>
</comment>
<dbReference type="SUPFAM" id="SSF51069">
    <property type="entry name" value="Carbonic anhydrase"/>
    <property type="match status" value="1"/>
</dbReference>
<keyword evidence="5" id="KW-0456">Lyase</keyword>
<dbReference type="VEuPathDB" id="VectorBase:HLOH_042273"/>
<protein>
    <recommendedName>
        <fullName evidence="2">carbonic anhydrase</fullName>
        <ecNumber evidence="2">4.2.1.1</ecNumber>
    </recommendedName>
</protein>
<evidence type="ECO:0000256" key="5">
    <source>
        <dbReference type="ARBA" id="ARBA00023239"/>
    </source>
</evidence>
<dbReference type="GO" id="GO:0004089">
    <property type="term" value="F:carbonate dehydratase activity"/>
    <property type="evidence" value="ECO:0007669"/>
    <property type="project" value="UniProtKB-EC"/>
</dbReference>
<dbReference type="SMART" id="SM01057">
    <property type="entry name" value="Carb_anhydrase"/>
    <property type="match status" value="1"/>
</dbReference>
<dbReference type="CDD" id="cd00326">
    <property type="entry name" value="alpha_CA"/>
    <property type="match status" value="1"/>
</dbReference>
<keyword evidence="3" id="KW-0479">Metal-binding</keyword>
<feature type="domain" description="Alpha-carbonic anhydrase" evidence="7">
    <location>
        <begin position="1"/>
        <end position="270"/>
    </location>
</feature>
<evidence type="ECO:0000313" key="9">
    <source>
        <dbReference type="Proteomes" id="UP000821853"/>
    </source>
</evidence>
<comment type="caution">
    <text evidence="8">The sequence shown here is derived from an EMBL/GenBank/DDBJ whole genome shotgun (WGS) entry which is preliminary data.</text>
</comment>
<evidence type="ECO:0000256" key="4">
    <source>
        <dbReference type="ARBA" id="ARBA00022833"/>
    </source>
</evidence>
<organism evidence="8 9">
    <name type="scientific">Haemaphysalis longicornis</name>
    <name type="common">Bush tick</name>
    <dbReference type="NCBI Taxonomy" id="44386"/>
    <lineage>
        <taxon>Eukaryota</taxon>
        <taxon>Metazoa</taxon>
        <taxon>Ecdysozoa</taxon>
        <taxon>Arthropoda</taxon>
        <taxon>Chelicerata</taxon>
        <taxon>Arachnida</taxon>
        <taxon>Acari</taxon>
        <taxon>Parasitiformes</taxon>
        <taxon>Ixodida</taxon>
        <taxon>Ixodoidea</taxon>
        <taxon>Ixodidae</taxon>
        <taxon>Haemaphysalinae</taxon>
        <taxon>Haemaphysalis</taxon>
    </lineage>
</organism>
<keyword evidence="9" id="KW-1185">Reference proteome</keyword>
<dbReference type="PANTHER" id="PTHR18952:SF265">
    <property type="entry name" value="CARBONIC ANHYDRASE"/>
    <property type="match status" value="1"/>
</dbReference>
<evidence type="ECO:0000313" key="8">
    <source>
        <dbReference type="EMBL" id="KAH9376574.1"/>
    </source>
</evidence>
<dbReference type="OrthoDB" id="429145at2759"/>
<dbReference type="EMBL" id="JABSTR010000008">
    <property type="protein sequence ID" value="KAH9376574.1"/>
    <property type="molecule type" value="Genomic_DNA"/>
</dbReference>
<gene>
    <name evidence="8" type="ORF">HPB48_002527</name>
</gene>
<evidence type="ECO:0000259" key="7">
    <source>
        <dbReference type="PROSITE" id="PS51144"/>
    </source>
</evidence>
<reference evidence="8 9" key="1">
    <citation type="journal article" date="2020" name="Cell">
        <title>Large-Scale Comparative Analyses of Tick Genomes Elucidate Their Genetic Diversity and Vector Capacities.</title>
        <authorList>
            <consortium name="Tick Genome and Microbiome Consortium (TIGMIC)"/>
            <person name="Jia N."/>
            <person name="Wang J."/>
            <person name="Shi W."/>
            <person name="Du L."/>
            <person name="Sun Y."/>
            <person name="Zhan W."/>
            <person name="Jiang J.F."/>
            <person name="Wang Q."/>
            <person name="Zhang B."/>
            <person name="Ji P."/>
            <person name="Bell-Sakyi L."/>
            <person name="Cui X.M."/>
            <person name="Yuan T.T."/>
            <person name="Jiang B.G."/>
            <person name="Yang W.F."/>
            <person name="Lam T.T."/>
            <person name="Chang Q.C."/>
            <person name="Ding S.J."/>
            <person name="Wang X.J."/>
            <person name="Zhu J.G."/>
            <person name="Ruan X.D."/>
            <person name="Zhao L."/>
            <person name="Wei J.T."/>
            <person name="Ye R.Z."/>
            <person name="Que T.C."/>
            <person name="Du C.H."/>
            <person name="Zhou Y.H."/>
            <person name="Cheng J.X."/>
            <person name="Dai P.F."/>
            <person name="Guo W.B."/>
            <person name="Han X.H."/>
            <person name="Huang E.J."/>
            <person name="Li L.F."/>
            <person name="Wei W."/>
            <person name="Gao Y.C."/>
            <person name="Liu J.Z."/>
            <person name="Shao H.Z."/>
            <person name="Wang X."/>
            <person name="Wang C.C."/>
            <person name="Yang T.C."/>
            <person name="Huo Q.B."/>
            <person name="Li W."/>
            <person name="Chen H.Y."/>
            <person name="Chen S.E."/>
            <person name="Zhou L.G."/>
            <person name="Ni X.B."/>
            <person name="Tian J.H."/>
            <person name="Sheng Y."/>
            <person name="Liu T."/>
            <person name="Pan Y.S."/>
            <person name="Xia L.Y."/>
            <person name="Li J."/>
            <person name="Zhao F."/>
            <person name="Cao W.C."/>
        </authorList>
    </citation>
    <scope>NUCLEOTIDE SEQUENCE [LARGE SCALE GENOMIC DNA]</scope>
    <source>
        <strain evidence="8">HaeL-2018</strain>
    </source>
</reference>
<dbReference type="InterPro" id="IPR023561">
    <property type="entry name" value="Carbonic_anhydrase_a-class"/>
</dbReference>
<proteinExistence type="inferred from homology"/>
<comment type="similarity">
    <text evidence="1">Belongs to the alpha-carbonic anhydrase family.</text>
</comment>
<dbReference type="PROSITE" id="PS51144">
    <property type="entry name" value="ALPHA_CA_2"/>
    <property type="match status" value="1"/>
</dbReference>
<dbReference type="Proteomes" id="UP000821853">
    <property type="component" value="Unassembled WGS sequence"/>
</dbReference>
<evidence type="ECO:0000256" key="3">
    <source>
        <dbReference type="ARBA" id="ARBA00022723"/>
    </source>
</evidence>
<dbReference type="GO" id="GO:0008270">
    <property type="term" value="F:zinc ion binding"/>
    <property type="evidence" value="ECO:0007669"/>
    <property type="project" value="InterPro"/>
</dbReference>
<keyword evidence="4" id="KW-0862">Zinc</keyword>
<evidence type="ECO:0000256" key="2">
    <source>
        <dbReference type="ARBA" id="ARBA00012925"/>
    </source>
</evidence>
<dbReference type="AlphaFoldDB" id="A0A9J6GDR3"/>
<evidence type="ECO:0000256" key="1">
    <source>
        <dbReference type="ARBA" id="ARBA00010718"/>
    </source>
</evidence>